<proteinExistence type="predicted"/>
<dbReference type="InterPro" id="IPR011010">
    <property type="entry name" value="DNA_brk_join_enz"/>
</dbReference>
<name>A0ABR8LIE5_9ACTN</name>
<gene>
    <name evidence="4" type="ORF">IEQ31_36435</name>
</gene>
<keyword evidence="1" id="KW-0233">DNA recombination</keyword>
<dbReference type="EMBL" id="JACXRZ010000071">
    <property type="protein sequence ID" value="MBD3148621.1"/>
    <property type="molecule type" value="Genomic_DNA"/>
</dbReference>
<keyword evidence="5" id="KW-1185">Reference proteome</keyword>
<dbReference type="PANTHER" id="PTHR30349">
    <property type="entry name" value="PHAGE INTEGRASE-RELATED"/>
    <property type="match status" value="1"/>
</dbReference>
<dbReference type="Proteomes" id="UP000653231">
    <property type="component" value="Unassembled WGS sequence"/>
</dbReference>
<accession>A0ABR8LIE5</accession>
<reference evidence="4 5" key="1">
    <citation type="submission" date="2020-09" db="EMBL/GenBank/DDBJ databases">
        <title>Actinomycete isolated from the Camponotus japonicus Mayr.</title>
        <authorList>
            <person name="Gong X."/>
        </authorList>
    </citation>
    <scope>NUCLEOTIDE SEQUENCE [LARGE SCALE GENOMIC DNA]</scope>
    <source>
        <strain evidence="4 5">2C-HV3</strain>
    </source>
</reference>
<feature type="domain" description="Tyr recombinase" evidence="3">
    <location>
        <begin position="234"/>
        <end position="448"/>
    </location>
</feature>
<evidence type="ECO:0000256" key="2">
    <source>
        <dbReference type="SAM" id="MobiDB-lite"/>
    </source>
</evidence>
<protein>
    <submittedName>
        <fullName evidence="4">Tyrosine-type recombinase/integrase</fullName>
    </submittedName>
</protein>
<feature type="region of interest" description="Disordered" evidence="2">
    <location>
        <begin position="307"/>
        <end position="328"/>
    </location>
</feature>
<dbReference type="RefSeq" id="WP_191055690.1">
    <property type="nucleotide sequence ID" value="NZ_JACXRZ010000071.1"/>
</dbReference>
<dbReference type="InterPro" id="IPR002104">
    <property type="entry name" value="Integrase_catalytic"/>
</dbReference>
<sequence>MNTSYDVKFWEIRRNPTRKTPSYVTRWKVAGKVKSKTFRTKELANSFLSDLRRAAKDGEAFDIATGLPESMTDPPSDLGPTVLSFAQEYVARRWKASAARTRETDTYALMALVPAFVKDLPGKPDEAELREVLRDHALLPADRRAELPGNRAAVLRWLETASLPLADLQEAGVLRRGLDAISVTFAGKKAAANTVLRKREVLNHLLELAVEEKVLPSNPLREIKWTPPKSTEAVDPRTVVNPRQAGALLAAVTYVGRSRGPRMMALYACMYYVALRPEEAAGLRRENCQLPDEGWGMLTLEKARPQANKRYTDSGEAHDERGLKHRAERETRPIPIPPLLVAILREHIKRYGVADDGRLFRTAKGRPYTASAISRIWQEARAIGFGPEQAASPLAARPYDLRHAAVSLWLNIGVPATEVAQRAGHSVEVLQRVYAKCVEGQALQANNKITAALDD</sequence>
<evidence type="ECO:0000259" key="3">
    <source>
        <dbReference type="PROSITE" id="PS51898"/>
    </source>
</evidence>
<comment type="caution">
    <text evidence="4">The sequence shown here is derived from an EMBL/GenBank/DDBJ whole genome shotgun (WGS) entry which is preliminary data.</text>
</comment>
<dbReference type="PANTHER" id="PTHR30349:SF64">
    <property type="entry name" value="PROPHAGE INTEGRASE INTD-RELATED"/>
    <property type="match status" value="1"/>
</dbReference>
<dbReference type="InterPro" id="IPR050090">
    <property type="entry name" value="Tyrosine_recombinase_XerCD"/>
</dbReference>
<evidence type="ECO:0000313" key="4">
    <source>
        <dbReference type="EMBL" id="MBD3148621.1"/>
    </source>
</evidence>
<dbReference type="Gene3D" id="1.10.443.10">
    <property type="entry name" value="Intergrase catalytic core"/>
    <property type="match status" value="1"/>
</dbReference>
<dbReference type="InterPro" id="IPR013762">
    <property type="entry name" value="Integrase-like_cat_sf"/>
</dbReference>
<dbReference type="PROSITE" id="PS51898">
    <property type="entry name" value="TYR_RECOMBINASE"/>
    <property type="match status" value="1"/>
</dbReference>
<evidence type="ECO:0000313" key="5">
    <source>
        <dbReference type="Proteomes" id="UP000653231"/>
    </source>
</evidence>
<organism evidence="4 5">
    <name type="scientific">Microbispora bryophytorum subsp. camponoti</name>
    <dbReference type="NCBI Taxonomy" id="1677852"/>
    <lineage>
        <taxon>Bacteria</taxon>
        <taxon>Bacillati</taxon>
        <taxon>Actinomycetota</taxon>
        <taxon>Actinomycetes</taxon>
        <taxon>Streptosporangiales</taxon>
        <taxon>Streptosporangiaceae</taxon>
        <taxon>Microbispora</taxon>
    </lineage>
</organism>
<evidence type="ECO:0000256" key="1">
    <source>
        <dbReference type="ARBA" id="ARBA00023172"/>
    </source>
</evidence>
<dbReference type="SUPFAM" id="SSF56349">
    <property type="entry name" value="DNA breaking-rejoining enzymes"/>
    <property type="match status" value="1"/>
</dbReference>
<feature type="compositionally biased region" description="Basic and acidic residues" evidence="2">
    <location>
        <begin position="310"/>
        <end position="328"/>
    </location>
</feature>